<name>A0A1G7NL10_9ACTN</name>
<dbReference type="Proteomes" id="UP000199406">
    <property type="component" value="Unassembled WGS sequence"/>
</dbReference>
<dbReference type="OrthoDB" id="669100at2"/>
<evidence type="ECO:0000313" key="2">
    <source>
        <dbReference type="Proteomes" id="UP000199406"/>
    </source>
</evidence>
<protein>
    <submittedName>
        <fullName evidence="1">Uncharacterized protein</fullName>
    </submittedName>
</protein>
<dbReference type="STRING" id="1550231.SAMN05660662_3187"/>
<keyword evidence="2" id="KW-1185">Reference proteome</keyword>
<dbReference type="RefSeq" id="WP_091768795.1">
    <property type="nucleotide sequence ID" value="NZ_FNBT01000006.1"/>
</dbReference>
<evidence type="ECO:0000313" key="1">
    <source>
        <dbReference type="EMBL" id="SDF73940.1"/>
    </source>
</evidence>
<organism evidence="1 2">
    <name type="scientific">Blastococcus aurantiacus</name>
    <dbReference type="NCBI Taxonomy" id="1550231"/>
    <lineage>
        <taxon>Bacteria</taxon>
        <taxon>Bacillati</taxon>
        <taxon>Actinomycetota</taxon>
        <taxon>Actinomycetes</taxon>
        <taxon>Geodermatophilales</taxon>
        <taxon>Geodermatophilaceae</taxon>
        <taxon>Blastococcus</taxon>
    </lineage>
</organism>
<accession>A0A1G7NL10</accession>
<gene>
    <name evidence="1" type="ORF">SAMN05660662_3187</name>
</gene>
<sequence length="164" mass="17346">MLGRAALRGACAGLAGVAVMTLFEKVEQSVTSRPDSYVPARTLTALTTGRRLPGSARPPLRNHLMHWGTGAAVGALRGIWSAAGLRGWRASAWHTSVRLATDQTLENATGVGAPPWTWSRRDQVVDVGHKAVYSFVTGAVSDLLVPLAPDRGPDGTARGARRGR</sequence>
<proteinExistence type="predicted"/>
<dbReference type="AlphaFoldDB" id="A0A1G7NL10"/>
<reference evidence="2" key="1">
    <citation type="submission" date="2016-10" db="EMBL/GenBank/DDBJ databases">
        <authorList>
            <person name="Varghese N."/>
            <person name="Submissions S."/>
        </authorList>
    </citation>
    <scope>NUCLEOTIDE SEQUENCE [LARGE SCALE GENOMIC DNA]</scope>
    <source>
        <strain evidence="2">DSM 44268</strain>
    </source>
</reference>
<dbReference type="EMBL" id="FNBT01000006">
    <property type="protein sequence ID" value="SDF73940.1"/>
    <property type="molecule type" value="Genomic_DNA"/>
</dbReference>